<name>A0A5B6V2Z6_9ROSI</name>
<dbReference type="CDD" id="cd01650">
    <property type="entry name" value="RT_nLTR_like"/>
    <property type="match status" value="1"/>
</dbReference>
<reference evidence="3" key="1">
    <citation type="journal article" date="2019" name="Plant Biotechnol. J.">
        <title>Genome sequencing of the Australian wild diploid species Gossypium australe highlights disease resistance and delayed gland morphogenesis.</title>
        <authorList>
            <person name="Cai Y."/>
            <person name="Cai X."/>
            <person name="Wang Q."/>
            <person name="Wang P."/>
            <person name="Zhang Y."/>
            <person name="Cai C."/>
            <person name="Xu Y."/>
            <person name="Wang K."/>
            <person name="Zhou Z."/>
            <person name="Wang C."/>
            <person name="Geng S."/>
            <person name="Li B."/>
            <person name="Dong Q."/>
            <person name="Hou Y."/>
            <person name="Wang H."/>
            <person name="Ai P."/>
            <person name="Liu Z."/>
            <person name="Yi F."/>
            <person name="Sun M."/>
            <person name="An G."/>
            <person name="Cheng J."/>
            <person name="Zhang Y."/>
            <person name="Shi Q."/>
            <person name="Xie Y."/>
            <person name="Shi X."/>
            <person name="Chang Y."/>
            <person name="Huang F."/>
            <person name="Chen Y."/>
            <person name="Hong S."/>
            <person name="Mi L."/>
            <person name="Sun Q."/>
            <person name="Zhang L."/>
            <person name="Zhou B."/>
            <person name="Peng R."/>
            <person name="Zhang X."/>
            <person name="Liu F."/>
        </authorList>
    </citation>
    <scope>NUCLEOTIDE SEQUENCE [LARGE SCALE GENOMIC DNA]</scope>
    <source>
        <strain evidence="3">cv. PA1801</strain>
    </source>
</reference>
<dbReference type="Proteomes" id="UP000325315">
    <property type="component" value="Unassembled WGS sequence"/>
</dbReference>
<organism evidence="2 3">
    <name type="scientific">Gossypium australe</name>
    <dbReference type="NCBI Taxonomy" id="47621"/>
    <lineage>
        <taxon>Eukaryota</taxon>
        <taxon>Viridiplantae</taxon>
        <taxon>Streptophyta</taxon>
        <taxon>Embryophyta</taxon>
        <taxon>Tracheophyta</taxon>
        <taxon>Spermatophyta</taxon>
        <taxon>Magnoliopsida</taxon>
        <taxon>eudicotyledons</taxon>
        <taxon>Gunneridae</taxon>
        <taxon>Pentapetalae</taxon>
        <taxon>rosids</taxon>
        <taxon>malvids</taxon>
        <taxon>Malvales</taxon>
        <taxon>Malvaceae</taxon>
        <taxon>Malvoideae</taxon>
        <taxon>Gossypium</taxon>
    </lineage>
</organism>
<dbReference type="AlphaFoldDB" id="A0A5B6V2Z6"/>
<dbReference type="Pfam" id="PF00078">
    <property type="entry name" value="RVT_1"/>
    <property type="match status" value="1"/>
</dbReference>
<keyword evidence="2" id="KW-0548">Nucleotidyltransferase</keyword>
<dbReference type="InterPro" id="IPR052343">
    <property type="entry name" value="Retrotransposon-Effector_Assoc"/>
</dbReference>
<accession>A0A5B6V2Z6</accession>
<dbReference type="PROSITE" id="PS50878">
    <property type="entry name" value="RT_POL"/>
    <property type="match status" value="1"/>
</dbReference>
<dbReference type="InterPro" id="IPR000477">
    <property type="entry name" value="RT_dom"/>
</dbReference>
<evidence type="ECO:0000313" key="2">
    <source>
        <dbReference type="EMBL" id="KAA3463549.1"/>
    </source>
</evidence>
<keyword evidence="2" id="KW-0695">RNA-directed DNA polymerase</keyword>
<protein>
    <submittedName>
        <fullName evidence="2">LINE-1 reverse transcriptase isogeny</fullName>
    </submittedName>
</protein>
<dbReference type="GO" id="GO:0003964">
    <property type="term" value="F:RNA-directed DNA polymerase activity"/>
    <property type="evidence" value="ECO:0007669"/>
    <property type="project" value="UniProtKB-KW"/>
</dbReference>
<gene>
    <name evidence="2" type="ORF">EPI10_007888</name>
</gene>
<feature type="domain" description="Reverse transcriptase" evidence="1">
    <location>
        <begin position="88"/>
        <end position="356"/>
    </location>
</feature>
<evidence type="ECO:0000313" key="3">
    <source>
        <dbReference type="Proteomes" id="UP000325315"/>
    </source>
</evidence>
<proteinExistence type="predicted"/>
<dbReference type="SUPFAM" id="SSF56672">
    <property type="entry name" value="DNA/RNA polymerases"/>
    <property type="match status" value="1"/>
</dbReference>
<dbReference type="PANTHER" id="PTHR46890">
    <property type="entry name" value="NON-LTR RETROLELEMENT REVERSE TRANSCRIPTASE-LIKE PROTEIN-RELATED"/>
    <property type="match status" value="1"/>
</dbReference>
<sequence length="395" mass="45094">MKEGIFNYFKNYFDCSARRWKIGLDLNFRVLNEERAMKLEEPFSMKEIKEAVWSYDESKVPGPDGFNLCFFRKCWEIVKHDLFKVMSDFFTFGKLEKSINSSFITLTPTVENPIEISEFRPIFLVSSLYKIVSKVFLRRLREMVGDVASDTQCAFIKGRWIFDGVLIANELIHSVLKKGGCGGKLIFKLDFSKAYDCVGWDFLELVLLKIGFGEKWRGWMLECLSTARAAVIINGSSSNEFRFRRGLRQGDPLSLFLFILVTEVLHLALDKAAELGLIGGFNNVIHGMSFSHLQFADDTILFLKVDDKEIFSGLCINFKKSCLVGFEVEEELLFRLATSCKCEIGSLPFNYLGIPLGANLKRLATWEPIIDRVRKIVVFVADILHVLVLSSGDCY</sequence>
<dbReference type="EMBL" id="SMMG02000008">
    <property type="protein sequence ID" value="KAA3463549.1"/>
    <property type="molecule type" value="Genomic_DNA"/>
</dbReference>
<dbReference type="PANTHER" id="PTHR46890:SF50">
    <property type="entry name" value="RNA-DIRECTED DNA POLYMERASE, EUKARYOTA, REVERSE TRANSCRIPTASE ZINC-BINDING DOMAIN PROTEIN-RELATED"/>
    <property type="match status" value="1"/>
</dbReference>
<comment type="caution">
    <text evidence="2">The sequence shown here is derived from an EMBL/GenBank/DDBJ whole genome shotgun (WGS) entry which is preliminary data.</text>
</comment>
<evidence type="ECO:0000259" key="1">
    <source>
        <dbReference type="PROSITE" id="PS50878"/>
    </source>
</evidence>
<dbReference type="InterPro" id="IPR043502">
    <property type="entry name" value="DNA/RNA_pol_sf"/>
</dbReference>
<dbReference type="OrthoDB" id="1934719at2759"/>
<keyword evidence="2" id="KW-0808">Transferase</keyword>
<keyword evidence="3" id="KW-1185">Reference proteome</keyword>